<organism evidence="1 2">
    <name type="scientific">Podarcis lilfordi</name>
    <name type="common">Lilford's wall lizard</name>
    <dbReference type="NCBI Taxonomy" id="74358"/>
    <lineage>
        <taxon>Eukaryota</taxon>
        <taxon>Metazoa</taxon>
        <taxon>Chordata</taxon>
        <taxon>Craniata</taxon>
        <taxon>Vertebrata</taxon>
        <taxon>Euteleostomi</taxon>
        <taxon>Lepidosauria</taxon>
        <taxon>Squamata</taxon>
        <taxon>Bifurcata</taxon>
        <taxon>Unidentata</taxon>
        <taxon>Episquamata</taxon>
        <taxon>Laterata</taxon>
        <taxon>Lacertibaenia</taxon>
        <taxon>Lacertidae</taxon>
        <taxon>Podarcis</taxon>
    </lineage>
</organism>
<evidence type="ECO:0000313" key="2">
    <source>
        <dbReference type="Proteomes" id="UP001178461"/>
    </source>
</evidence>
<name>A0AA35K8Z9_9SAUR</name>
<dbReference type="EMBL" id="OX395130">
    <property type="protein sequence ID" value="CAI5773885.1"/>
    <property type="molecule type" value="Genomic_DNA"/>
</dbReference>
<sequence length="50" mass="5558">MWLRGWSPVVARRPQNCKVNTLSSSLCFLSLWLDSYSSPDCTPPTASADL</sequence>
<protein>
    <submittedName>
        <fullName evidence="1">Uncharacterized protein</fullName>
    </submittedName>
</protein>
<dbReference type="AlphaFoldDB" id="A0AA35K8Z9"/>
<proteinExistence type="predicted"/>
<accession>A0AA35K8Z9</accession>
<gene>
    <name evidence="1" type="ORF">PODLI_1B006242</name>
</gene>
<reference evidence="1" key="1">
    <citation type="submission" date="2022-12" db="EMBL/GenBank/DDBJ databases">
        <authorList>
            <person name="Alioto T."/>
            <person name="Alioto T."/>
            <person name="Gomez Garrido J."/>
        </authorList>
    </citation>
    <scope>NUCLEOTIDE SEQUENCE</scope>
</reference>
<dbReference type="Proteomes" id="UP001178461">
    <property type="component" value="Chromosome 5"/>
</dbReference>
<evidence type="ECO:0000313" key="1">
    <source>
        <dbReference type="EMBL" id="CAI5773885.1"/>
    </source>
</evidence>
<keyword evidence="2" id="KW-1185">Reference proteome</keyword>